<accession>A0ABT9Q5Q2</accession>
<evidence type="ECO:0000313" key="2">
    <source>
        <dbReference type="EMBL" id="MDP9842063.1"/>
    </source>
</evidence>
<evidence type="ECO:0000313" key="3">
    <source>
        <dbReference type="Proteomes" id="UP001225356"/>
    </source>
</evidence>
<dbReference type="Pfam" id="PF13751">
    <property type="entry name" value="DDE_Tnp_1_6"/>
    <property type="match status" value="1"/>
</dbReference>
<organism evidence="2 3">
    <name type="scientific">Streptosporangium lutulentum</name>
    <dbReference type="NCBI Taxonomy" id="1461250"/>
    <lineage>
        <taxon>Bacteria</taxon>
        <taxon>Bacillati</taxon>
        <taxon>Actinomycetota</taxon>
        <taxon>Actinomycetes</taxon>
        <taxon>Streptosporangiales</taxon>
        <taxon>Streptosporangiaceae</taxon>
        <taxon>Streptosporangium</taxon>
    </lineage>
</organism>
<dbReference type="RefSeq" id="WP_417848523.1">
    <property type="nucleotide sequence ID" value="NZ_JAUSQU010000001.1"/>
</dbReference>
<dbReference type="InterPro" id="IPR025668">
    <property type="entry name" value="Tnp_DDE_dom"/>
</dbReference>
<comment type="caution">
    <text evidence="2">The sequence shown here is derived from an EMBL/GenBank/DDBJ whole genome shotgun (WGS) entry which is preliminary data.</text>
</comment>
<gene>
    <name evidence="2" type="ORF">J2853_001274</name>
</gene>
<protein>
    <recommendedName>
        <fullName evidence="1">Transposase DDE domain-containing protein</fullName>
    </recommendedName>
</protein>
<reference evidence="2 3" key="1">
    <citation type="submission" date="2023-07" db="EMBL/GenBank/DDBJ databases">
        <title>Sequencing the genomes of 1000 actinobacteria strains.</title>
        <authorList>
            <person name="Klenk H.-P."/>
        </authorList>
    </citation>
    <scope>NUCLEOTIDE SEQUENCE [LARGE SCALE GENOMIC DNA]</scope>
    <source>
        <strain evidence="2 3">DSM 46740</strain>
    </source>
</reference>
<proteinExistence type="predicted"/>
<keyword evidence="3" id="KW-1185">Reference proteome</keyword>
<dbReference type="Proteomes" id="UP001225356">
    <property type="component" value="Unassembled WGS sequence"/>
</dbReference>
<feature type="domain" description="Transposase DDE" evidence="1">
    <location>
        <begin position="3"/>
        <end position="120"/>
    </location>
</feature>
<evidence type="ECO:0000259" key="1">
    <source>
        <dbReference type="Pfam" id="PF13751"/>
    </source>
</evidence>
<sequence>MSVSWSDQHKSNGTPITQVRFSGTNCGPCPVRDQCTRSVSGTYGRTLTLLPQPLQRILDERRGEQQTPEWKDRYAIRAGIKGTISQAVRATAIRRTRYHGLPKTALGHVFTTTAINLIRLDAWWTDTPRGPTRVSHLTRLATDLSLAP</sequence>
<name>A0ABT9Q5Q2_9ACTN</name>
<dbReference type="EMBL" id="JAUSQU010000001">
    <property type="protein sequence ID" value="MDP9842063.1"/>
    <property type="molecule type" value="Genomic_DNA"/>
</dbReference>